<proteinExistence type="predicted"/>
<dbReference type="InterPro" id="IPR002591">
    <property type="entry name" value="Phosphodiest/P_Trfase"/>
</dbReference>
<dbReference type="InterPro" id="IPR017850">
    <property type="entry name" value="Alkaline_phosphatase_core_sf"/>
</dbReference>
<dbReference type="InParanoid" id="A0A517SE56"/>
<protein>
    <submittedName>
        <fullName evidence="2">Type I phosphodiesterase / nucleotide pyrophosphatase</fullName>
    </submittedName>
</protein>
<dbReference type="Proteomes" id="UP000315700">
    <property type="component" value="Chromosome"/>
</dbReference>
<reference evidence="2 3" key="1">
    <citation type="submission" date="2019-02" db="EMBL/GenBank/DDBJ databases">
        <title>Deep-cultivation of Planctomycetes and their phenomic and genomic characterization uncovers novel biology.</title>
        <authorList>
            <person name="Wiegand S."/>
            <person name="Jogler M."/>
            <person name="Boedeker C."/>
            <person name="Pinto D."/>
            <person name="Vollmers J."/>
            <person name="Rivas-Marin E."/>
            <person name="Kohn T."/>
            <person name="Peeters S.H."/>
            <person name="Heuer A."/>
            <person name="Rast P."/>
            <person name="Oberbeckmann S."/>
            <person name="Bunk B."/>
            <person name="Jeske O."/>
            <person name="Meyerdierks A."/>
            <person name="Storesund J.E."/>
            <person name="Kallscheuer N."/>
            <person name="Luecker S."/>
            <person name="Lage O.M."/>
            <person name="Pohl T."/>
            <person name="Merkel B.J."/>
            <person name="Hornburger P."/>
            <person name="Mueller R.-W."/>
            <person name="Bruemmer F."/>
            <person name="Labrenz M."/>
            <person name="Spormann A.M."/>
            <person name="Op den Camp H."/>
            <person name="Overmann J."/>
            <person name="Amann R."/>
            <person name="Jetten M.S.M."/>
            <person name="Mascher T."/>
            <person name="Medema M.H."/>
            <person name="Devos D.P."/>
            <person name="Kaster A.-K."/>
            <person name="Ovreas L."/>
            <person name="Rohde M."/>
            <person name="Galperin M.Y."/>
            <person name="Jogler C."/>
        </authorList>
    </citation>
    <scope>NUCLEOTIDE SEQUENCE [LARGE SCALE GENOMIC DNA]</scope>
    <source>
        <strain evidence="2 3">Pan44</strain>
    </source>
</reference>
<name>A0A517SE56_9PLAN</name>
<accession>A0A517SE56</accession>
<dbReference type="OrthoDB" id="9791578at2"/>
<evidence type="ECO:0000313" key="2">
    <source>
        <dbReference type="EMBL" id="QDT54404.1"/>
    </source>
</evidence>
<dbReference type="EMBL" id="CP036271">
    <property type="protein sequence ID" value="QDT54404.1"/>
    <property type="molecule type" value="Genomic_DNA"/>
</dbReference>
<dbReference type="Pfam" id="PF01663">
    <property type="entry name" value="Phosphodiest"/>
    <property type="match status" value="1"/>
</dbReference>
<dbReference type="Gene3D" id="3.40.720.10">
    <property type="entry name" value="Alkaline Phosphatase, subunit A"/>
    <property type="match status" value="1"/>
</dbReference>
<organism evidence="2 3">
    <name type="scientific">Caulifigura coniformis</name>
    <dbReference type="NCBI Taxonomy" id="2527983"/>
    <lineage>
        <taxon>Bacteria</taxon>
        <taxon>Pseudomonadati</taxon>
        <taxon>Planctomycetota</taxon>
        <taxon>Planctomycetia</taxon>
        <taxon>Planctomycetales</taxon>
        <taxon>Planctomycetaceae</taxon>
        <taxon>Caulifigura</taxon>
    </lineage>
</organism>
<dbReference type="RefSeq" id="WP_145030261.1">
    <property type="nucleotide sequence ID" value="NZ_CP036271.1"/>
</dbReference>
<sequence length="366" mass="41063" precursor="true">MIRVILTLAFLACCACRGTAADLKTKNVILITTDGLRWQEVFTGAEKELISKEPGGVSNVKAIESQFWRETPEERREALLPFFWTKIAKEGQLYGNMPQGSSSQITNTMKFSYPGYNEILTGFADLRIDSNAKKPNENFTVLEWLHRRPAFDGKVAAYSAWDVTPFIINRERCGFPVMGGWEPVPESDPNPRQKLLNDLIADTTRPNAAEVIDSFLYQAAREHLLRHRPRVMFIGFLETDAWGHAGRYDNLLTSAHAVDAYIQRLWDLVQSIDQYRDKTTLIITTDHGRGSGPTDWKNHGKKIEGAEDMWMAFLGPDTPPLGERKNCDRVTQSQVAATLAALLGEDYHGAEARSGAPIKDVLPPVK</sequence>
<feature type="signal peptide" evidence="1">
    <location>
        <begin position="1"/>
        <end position="20"/>
    </location>
</feature>
<gene>
    <name evidence="2" type="ORF">Pan44_24370</name>
</gene>
<keyword evidence="1" id="KW-0732">Signal</keyword>
<dbReference type="SUPFAM" id="SSF53649">
    <property type="entry name" value="Alkaline phosphatase-like"/>
    <property type="match status" value="1"/>
</dbReference>
<feature type="chain" id="PRO_5021962912" evidence="1">
    <location>
        <begin position="21"/>
        <end position="366"/>
    </location>
</feature>
<dbReference type="AlphaFoldDB" id="A0A517SE56"/>
<dbReference type="KEGG" id="ccos:Pan44_24370"/>
<evidence type="ECO:0000313" key="3">
    <source>
        <dbReference type="Proteomes" id="UP000315700"/>
    </source>
</evidence>
<keyword evidence="3" id="KW-1185">Reference proteome</keyword>
<evidence type="ECO:0000256" key="1">
    <source>
        <dbReference type="SAM" id="SignalP"/>
    </source>
</evidence>